<dbReference type="CDD" id="cd00118">
    <property type="entry name" value="LysM"/>
    <property type="match status" value="2"/>
</dbReference>
<feature type="compositionally biased region" description="Polar residues" evidence="2">
    <location>
        <begin position="41"/>
        <end position="56"/>
    </location>
</feature>
<dbReference type="Proteomes" id="UP001314635">
    <property type="component" value="Unassembled WGS sequence"/>
</dbReference>
<feature type="region of interest" description="Disordered" evidence="2">
    <location>
        <begin position="126"/>
        <end position="148"/>
    </location>
</feature>
<sequence>MPAIVELPRSRRLPQFAALALMSFGVAGCSADMSTRLSQAQNPFSNPFASDATGSVQAPPRQHQPVAQQYTPAPAPAPTYSSSALPPPAVATPQSYPSGGGSGGVSGGGRGVASYVPPAAVPAAAPQPAYAQPTHSYAPPAQPQLETTGAVPPRSVAAARPTGGTKIIVGTSDTLEILAKRYRVSPAEILAANGYKGPRALSPGQQLIIPHPGAVAAAPAAQPVATPVAAAPVAPKPVAVAAATAPSTVHFVNRGETLASIARQNHLTPAELARANNLDQASPLKLGARLTVPAKAAAVAAPVAPVATVPQAVATVPAPAPTTRVAAAGPVQTARLAQANPAPEKEEEPARPAETTSSLPTFRWPARGKVITSYGAKTNGKSNDGINIAVPEGTPVKAAEDGVVAYAGNELKGYGNLVLVRHSNGYVTAYAHASELMVKRGDPIKRGQVIAKSGQSGEVGSPQLHFEIRKGSSPVDPLQFLNGA</sequence>
<feature type="domain" description="LysM" evidence="3">
    <location>
        <begin position="165"/>
        <end position="209"/>
    </location>
</feature>
<gene>
    <name evidence="4" type="ORF">JQ619_08705</name>
</gene>
<organism evidence="4 5">
    <name type="scientific">Bradyrhizobium denitrificans</name>
    <dbReference type="NCBI Taxonomy" id="2734912"/>
    <lineage>
        <taxon>Bacteria</taxon>
        <taxon>Pseudomonadati</taxon>
        <taxon>Pseudomonadota</taxon>
        <taxon>Alphaproteobacteria</taxon>
        <taxon>Hyphomicrobiales</taxon>
        <taxon>Nitrobacteraceae</taxon>
        <taxon>Bradyrhizobium</taxon>
    </lineage>
</organism>
<dbReference type="Gene3D" id="3.10.350.10">
    <property type="entry name" value="LysM domain"/>
    <property type="match status" value="2"/>
</dbReference>
<dbReference type="PANTHER" id="PTHR21666:SF263">
    <property type="entry name" value="MUREIN HYDROLASE ACTIVATOR NLPD"/>
    <property type="match status" value="1"/>
</dbReference>
<comment type="similarity">
    <text evidence="1">Belongs to the E.coli NlpD/Haemophilus LppB family.</text>
</comment>
<dbReference type="SUPFAM" id="SSF51261">
    <property type="entry name" value="Duplicated hybrid motif"/>
    <property type="match status" value="1"/>
</dbReference>
<evidence type="ECO:0000259" key="3">
    <source>
        <dbReference type="PROSITE" id="PS51782"/>
    </source>
</evidence>
<dbReference type="PANTHER" id="PTHR21666">
    <property type="entry name" value="PEPTIDASE-RELATED"/>
    <property type="match status" value="1"/>
</dbReference>
<protein>
    <submittedName>
        <fullName evidence="4">LysM peptidoglycan-binding domain-containing M23 family metallopeptidase</fullName>
    </submittedName>
</protein>
<dbReference type="SUPFAM" id="SSF54106">
    <property type="entry name" value="LysM domain"/>
    <property type="match status" value="2"/>
</dbReference>
<dbReference type="InterPro" id="IPR050570">
    <property type="entry name" value="Cell_wall_metabolism_enzyme"/>
</dbReference>
<dbReference type="InterPro" id="IPR018392">
    <property type="entry name" value="LysM"/>
</dbReference>
<proteinExistence type="inferred from homology"/>
<dbReference type="Pfam" id="PF01551">
    <property type="entry name" value="Peptidase_M23"/>
    <property type="match status" value="1"/>
</dbReference>
<dbReference type="SMART" id="SM00257">
    <property type="entry name" value="LysM"/>
    <property type="match status" value="2"/>
</dbReference>
<evidence type="ECO:0000256" key="2">
    <source>
        <dbReference type="SAM" id="MobiDB-lite"/>
    </source>
</evidence>
<feature type="domain" description="LysM" evidence="3">
    <location>
        <begin position="248"/>
        <end position="292"/>
    </location>
</feature>
<dbReference type="InterPro" id="IPR036779">
    <property type="entry name" value="LysM_dom_sf"/>
</dbReference>
<dbReference type="InterPro" id="IPR011055">
    <property type="entry name" value="Dup_hybrid_motif"/>
</dbReference>
<comment type="caution">
    <text evidence="4">The sequence shown here is derived from an EMBL/GenBank/DDBJ whole genome shotgun (WGS) entry which is preliminary data.</text>
</comment>
<dbReference type="Gene3D" id="2.70.70.10">
    <property type="entry name" value="Glucose Permease (Domain IIA)"/>
    <property type="match status" value="1"/>
</dbReference>
<accession>A0ABS5G3F0</accession>
<feature type="region of interest" description="Disordered" evidence="2">
    <location>
        <begin position="41"/>
        <end position="106"/>
    </location>
</feature>
<dbReference type="CDD" id="cd12797">
    <property type="entry name" value="M23_peptidase"/>
    <property type="match status" value="1"/>
</dbReference>
<dbReference type="RefSeq" id="WP_172236332.1">
    <property type="nucleotide sequence ID" value="NZ_JABFDP010000008.1"/>
</dbReference>
<dbReference type="EMBL" id="JAFCLK010000007">
    <property type="protein sequence ID" value="MBR1135845.1"/>
    <property type="molecule type" value="Genomic_DNA"/>
</dbReference>
<dbReference type="PROSITE" id="PS51782">
    <property type="entry name" value="LYSM"/>
    <property type="match status" value="2"/>
</dbReference>
<feature type="region of interest" description="Disordered" evidence="2">
    <location>
        <begin position="336"/>
        <end position="360"/>
    </location>
</feature>
<reference evidence="5" key="1">
    <citation type="journal article" date="2021" name="ISME J.">
        <title>Evolutionary origin and ecological implication of a unique nif island in free-living Bradyrhizobium lineages.</title>
        <authorList>
            <person name="Tao J."/>
        </authorList>
    </citation>
    <scope>NUCLEOTIDE SEQUENCE [LARGE SCALE GENOMIC DNA]</scope>
    <source>
        <strain evidence="5">SZCCT0094</strain>
    </source>
</reference>
<keyword evidence="5" id="KW-1185">Reference proteome</keyword>
<name>A0ABS5G3F0_9BRAD</name>
<dbReference type="InterPro" id="IPR016047">
    <property type="entry name" value="M23ase_b-sheet_dom"/>
</dbReference>
<feature type="compositionally biased region" description="Low complexity" evidence="2">
    <location>
        <begin position="64"/>
        <end position="84"/>
    </location>
</feature>
<evidence type="ECO:0000313" key="4">
    <source>
        <dbReference type="EMBL" id="MBR1135845.1"/>
    </source>
</evidence>
<evidence type="ECO:0000313" key="5">
    <source>
        <dbReference type="Proteomes" id="UP001314635"/>
    </source>
</evidence>
<dbReference type="Pfam" id="PF01476">
    <property type="entry name" value="LysM"/>
    <property type="match status" value="2"/>
</dbReference>
<evidence type="ECO:0000256" key="1">
    <source>
        <dbReference type="ARBA" id="ARBA00038420"/>
    </source>
</evidence>